<sequence length="494" mass="57553">MMCSTEPLYQEYIRCKLQSEINLSRSDTSLNDEASLEESTRGTQGNMRKLWYELPEVRQSGILETMTSNERKRQEAMFEVITSEESYIRSLNFLMSHFINSDDLSPDSSLCVLERSQSLELFSNISDIKSVSERFLKALRARQIEAVEMSSISDIVLEHATTYFDVYMKHCSSKIYQDRALENLRKSERFLYAVTKLESNKKAQGLTLQSFLVLPMQRITRFSIASEPDSDEYIKTYQALAAITKIANDCNEGLRKMERKEELCVLQTQIEFKTKPFALATPSRPSRYLLRRGDLMHVVEDSRNPSKRLRTKFKPIYMFLFNDLLLLVKKKSENRFVALDYATRYNMTQVDEPQECDVSIGEHMFYLVLENSESENKKYLMAVNSKTDKTRWMEAFKPPAAEQEGETVYASRDCPQVNALYNYSAQQPDELSLYEGDVINVLKKLPDGWYHGERLCDGTQGWFPANHTEEILNEHVRARNKRQRYNLMRSRVKV</sequence>
<dbReference type="SMART" id="SM00325">
    <property type="entry name" value="RhoGEF"/>
    <property type="match status" value="1"/>
</dbReference>
<evidence type="ECO:0000256" key="4">
    <source>
        <dbReference type="PROSITE-ProRule" id="PRU00192"/>
    </source>
</evidence>
<feature type="domain" description="DH" evidence="7">
    <location>
        <begin position="72"/>
        <end position="224"/>
    </location>
</feature>
<dbReference type="Pfam" id="PF00018">
    <property type="entry name" value="SH3_1"/>
    <property type="match status" value="1"/>
</dbReference>
<dbReference type="FunFam" id="2.30.30.40:FF:000072">
    <property type="entry name" value="Unconventional Myosin IB"/>
    <property type="match status" value="1"/>
</dbReference>
<feature type="domain" description="PH" evidence="6">
    <location>
        <begin position="288"/>
        <end position="401"/>
    </location>
</feature>
<dbReference type="PRINTS" id="PR00452">
    <property type="entry name" value="SH3DOMAIN"/>
</dbReference>
<dbReference type="SMART" id="SM00233">
    <property type="entry name" value="PH"/>
    <property type="match status" value="1"/>
</dbReference>
<evidence type="ECO:0000259" key="6">
    <source>
        <dbReference type="PROSITE" id="PS50003"/>
    </source>
</evidence>
<proteinExistence type="predicted"/>
<dbReference type="Pfam" id="PF22697">
    <property type="entry name" value="SOS1_NGEF_PH"/>
    <property type="match status" value="1"/>
</dbReference>
<dbReference type="EMBL" id="MU825917">
    <property type="protein sequence ID" value="KAJ7382690.1"/>
    <property type="molecule type" value="Genomic_DNA"/>
</dbReference>
<dbReference type="InterPro" id="IPR001452">
    <property type="entry name" value="SH3_domain"/>
</dbReference>
<comment type="subcellular location">
    <subcellularLocation>
        <location evidence="1">Cell projection</location>
    </subcellularLocation>
</comment>
<dbReference type="Gene3D" id="2.30.29.30">
    <property type="entry name" value="Pleckstrin-homology domain (PH domain)/Phosphotyrosine-binding domain (PTB)"/>
    <property type="match status" value="1"/>
</dbReference>
<dbReference type="InterPro" id="IPR000219">
    <property type="entry name" value="DH_dom"/>
</dbReference>
<reference evidence="8" key="1">
    <citation type="submission" date="2023-01" db="EMBL/GenBank/DDBJ databases">
        <title>Genome assembly of the deep-sea coral Lophelia pertusa.</title>
        <authorList>
            <person name="Herrera S."/>
            <person name="Cordes E."/>
        </authorList>
    </citation>
    <scope>NUCLEOTIDE SEQUENCE</scope>
    <source>
        <strain evidence="8">USNM1676648</strain>
        <tissue evidence="8">Polyp</tissue>
    </source>
</reference>
<dbReference type="CDD" id="cd00160">
    <property type="entry name" value="RhoGEF"/>
    <property type="match status" value="1"/>
</dbReference>
<dbReference type="OrthoDB" id="27593at2759"/>
<dbReference type="InterPro" id="IPR055251">
    <property type="entry name" value="SOS1_NGEF_PH"/>
</dbReference>
<accession>A0A9W9ZJV7</accession>
<dbReference type="InterPro" id="IPR036028">
    <property type="entry name" value="SH3-like_dom_sf"/>
</dbReference>
<keyword evidence="9" id="KW-1185">Reference proteome</keyword>
<dbReference type="InterPro" id="IPR047271">
    <property type="entry name" value="Ephexin-like"/>
</dbReference>
<dbReference type="Gene3D" id="2.30.30.40">
    <property type="entry name" value="SH3 Domains"/>
    <property type="match status" value="1"/>
</dbReference>
<dbReference type="SUPFAM" id="SSF50729">
    <property type="entry name" value="PH domain-like"/>
    <property type="match status" value="1"/>
</dbReference>
<dbReference type="GO" id="GO:0005085">
    <property type="term" value="F:guanyl-nucleotide exchange factor activity"/>
    <property type="evidence" value="ECO:0007669"/>
    <property type="project" value="InterPro"/>
</dbReference>
<evidence type="ECO:0000256" key="1">
    <source>
        <dbReference type="ARBA" id="ARBA00004316"/>
    </source>
</evidence>
<dbReference type="InterPro" id="IPR001849">
    <property type="entry name" value="PH_domain"/>
</dbReference>
<dbReference type="CDD" id="cd11793">
    <property type="entry name" value="SH3_ephexin1_like"/>
    <property type="match status" value="1"/>
</dbReference>
<dbReference type="InterPro" id="IPR011993">
    <property type="entry name" value="PH-like_dom_sf"/>
</dbReference>
<dbReference type="PANTHER" id="PTHR12845:SF5">
    <property type="entry name" value="EPHEXIN, ISOFORM D"/>
    <property type="match status" value="1"/>
</dbReference>
<evidence type="ECO:0000256" key="2">
    <source>
        <dbReference type="ARBA" id="ARBA00022443"/>
    </source>
</evidence>
<evidence type="ECO:0000259" key="7">
    <source>
        <dbReference type="PROSITE" id="PS50010"/>
    </source>
</evidence>
<comment type="caution">
    <text evidence="8">The sequence shown here is derived from an EMBL/GenBank/DDBJ whole genome shotgun (WGS) entry which is preliminary data.</text>
</comment>
<dbReference type="SUPFAM" id="SSF48065">
    <property type="entry name" value="DBL homology domain (DH-domain)"/>
    <property type="match status" value="1"/>
</dbReference>
<feature type="domain" description="SH3" evidence="5">
    <location>
        <begin position="412"/>
        <end position="473"/>
    </location>
</feature>
<evidence type="ECO:0000313" key="8">
    <source>
        <dbReference type="EMBL" id="KAJ7382690.1"/>
    </source>
</evidence>
<dbReference type="PROSITE" id="PS50002">
    <property type="entry name" value="SH3"/>
    <property type="match status" value="1"/>
</dbReference>
<name>A0A9W9ZJV7_9CNID</name>
<dbReference type="Gene3D" id="1.20.900.10">
    <property type="entry name" value="Dbl homology (DH) domain"/>
    <property type="match status" value="1"/>
</dbReference>
<evidence type="ECO:0000259" key="5">
    <source>
        <dbReference type="PROSITE" id="PS50002"/>
    </source>
</evidence>
<dbReference type="PANTHER" id="PTHR12845">
    <property type="entry name" value="GUANINE NUCLEOTIDE EXCHANGE FACTOR"/>
    <property type="match status" value="1"/>
</dbReference>
<evidence type="ECO:0000313" key="9">
    <source>
        <dbReference type="Proteomes" id="UP001163046"/>
    </source>
</evidence>
<organism evidence="8 9">
    <name type="scientific">Desmophyllum pertusum</name>
    <dbReference type="NCBI Taxonomy" id="174260"/>
    <lineage>
        <taxon>Eukaryota</taxon>
        <taxon>Metazoa</taxon>
        <taxon>Cnidaria</taxon>
        <taxon>Anthozoa</taxon>
        <taxon>Hexacorallia</taxon>
        <taxon>Scleractinia</taxon>
        <taxon>Caryophylliina</taxon>
        <taxon>Caryophylliidae</taxon>
        <taxon>Desmophyllum</taxon>
    </lineage>
</organism>
<dbReference type="InterPro" id="IPR047270">
    <property type="entry name" value="PH_ephexin"/>
</dbReference>
<dbReference type="PRINTS" id="PR00499">
    <property type="entry name" value="P67PHOX"/>
</dbReference>
<keyword evidence="3" id="KW-0966">Cell projection</keyword>
<dbReference type="Pfam" id="PF00621">
    <property type="entry name" value="RhoGEF"/>
    <property type="match status" value="1"/>
</dbReference>
<keyword evidence="2 4" id="KW-0728">SH3 domain</keyword>
<gene>
    <name evidence="8" type="primary">ARHGEF26_2</name>
    <name evidence="8" type="ORF">OS493_033482</name>
</gene>
<dbReference type="PROSITE" id="PS50003">
    <property type="entry name" value="PH_DOMAIN"/>
    <property type="match status" value="1"/>
</dbReference>
<dbReference type="AlphaFoldDB" id="A0A9W9ZJV7"/>
<dbReference type="InterPro" id="IPR035899">
    <property type="entry name" value="DBL_dom_sf"/>
</dbReference>
<protein>
    <submittedName>
        <fullName evidence="8">Rho guanine nucleotide exchange factor 26</fullName>
    </submittedName>
</protein>
<dbReference type="GO" id="GO:0042995">
    <property type="term" value="C:cell projection"/>
    <property type="evidence" value="ECO:0007669"/>
    <property type="project" value="UniProtKB-SubCell"/>
</dbReference>
<dbReference type="CDD" id="cd01221">
    <property type="entry name" value="PH_ephexin"/>
    <property type="match status" value="1"/>
</dbReference>
<dbReference type="SMART" id="SM00326">
    <property type="entry name" value="SH3"/>
    <property type="match status" value="1"/>
</dbReference>
<dbReference type="Proteomes" id="UP001163046">
    <property type="component" value="Unassembled WGS sequence"/>
</dbReference>
<dbReference type="SUPFAM" id="SSF50044">
    <property type="entry name" value="SH3-domain"/>
    <property type="match status" value="1"/>
</dbReference>
<evidence type="ECO:0000256" key="3">
    <source>
        <dbReference type="ARBA" id="ARBA00023273"/>
    </source>
</evidence>
<dbReference type="PROSITE" id="PS50010">
    <property type="entry name" value="DH_2"/>
    <property type="match status" value="1"/>
</dbReference>